<keyword evidence="1" id="KW-0378">Hydrolase</keyword>
<dbReference type="InterPro" id="IPR005081">
    <property type="entry name" value="SpoIIGA"/>
</dbReference>
<dbReference type="GO" id="GO:0006508">
    <property type="term" value="P:proteolysis"/>
    <property type="evidence" value="ECO:0007669"/>
    <property type="project" value="UniProtKB-KW"/>
</dbReference>
<dbReference type="NCBIfam" id="TIGR02854">
    <property type="entry name" value="spore_II_GA"/>
    <property type="match status" value="1"/>
</dbReference>
<feature type="transmembrane region" description="Helical" evidence="3">
    <location>
        <begin position="130"/>
        <end position="147"/>
    </location>
</feature>
<keyword evidence="3" id="KW-1133">Transmembrane helix</keyword>
<comment type="subcellular location">
    <subcellularLocation>
        <location evidence="1">Cell membrane</location>
    </subcellularLocation>
</comment>
<proteinExistence type="inferred from homology"/>
<evidence type="ECO:0000313" key="5">
    <source>
        <dbReference type="Proteomes" id="UP000233440"/>
    </source>
</evidence>
<dbReference type="EC" id="3.4.23.-" evidence="1"/>
<keyword evidence="3" id="KW-0812">Transmembrane</keyword>
<comment type="function">
    <text evidence="1">Probable aspartic protease that is responsible for the proteolytic cleavage of the RNA polymerase sigma E factor (SigE/spoIIGB) to yield the active peptide in the mother cell during sporulation. Responds to a signal from the forespore that is triggered by the extracellular signal protein SpoIIR.</text>
</comment>
<keyword evidence="1" id="KW-0064">Aspartyl protease</keyword>
<accession>A0A2N3LQR7</accession>
<evidence type="ECO:0000313" key="4">
    <source>
        <dbReference type="EMBL" id="PKR86976.1"/>
    </source>
</evidence>
<dbReference type="GO" id="GO:0005886">
    <property type="term" value="C:plasma membrane"/>
    <property type="evidence" value="ECO:0007669"/>
    <property type="project" value="UniProtKB-SubCell"/>
</dbReference>
<reference evidence="4 5" key="1">
    <citation type="submission" date="2017-11" db="EMBL/GenBank/DDBJ databases">
        <title>Bacillus camelliae sp. nov., isolated from pu'er tea.</title>
        <authorList>
            <person name="Niu L."/>
        </authorList>
    </citation>
    <scope>NUCLEOTIDE SEQUENCE [LARGE SCALE GENOMIC DNA]</scope>
    <source>
        <strain evidence="4 5">7578-1</strain>
    </source>
</reference>
<dbReference type="GO" id="GO:0030435">
    <property type="term" value="P:sporulation resulting in formation of a cellular spore"/>
    <property type="evidence" value="ECO:0007669"/>
    <property type="project" value="UniProtKB-KW"/>
</dbReference>
<gene>
    <name evidence="4" type="primary">spoIIGA</name>
    <name evidence="4" type="ORF">CWO92_02680</name>
</gene>
<dbReference type="OrthoDB" id="2690199at2"/>
<keyword evidence="1 3" id="KW-0472">Membrane</keyword>
<dbReference type="Pfam" id="PF03419">
    <property type="entry name" value="Peptidase_U4"/>
    <property type="match status" value="1"/>
</dbReference>
<keyword evidence="1" id="KW-0749">Sporulation</keyword>
<sequence length="308" mass="34932">MVVYMDVVWLLNLLVDSMLLWLTAIILKRHVTIWKILIGGLIGSILIILSITPLAHYAGKPLVKLGFSIIMVYSVFGFKRLKYYFSNLLTFYFMTFLTGGMLIGIHYFLNFDLEMNNAVALASIRGFGDPISWMFVIFGLPIAWYFAKQRIDTFEVTKIQYDQIVKVEININGVHIILPGLIDSGNQLHDPISKAPVMIVSTQSLLEKLPAQIIELSENHERLMDGSIQLDSEWYDKIRLIPAKAVGKNNQLLVAYKPDTLHIQNEEGSWNVQKSLISFTNQKLSSDDVFQCIVHPKMLTGIPIQNAS</sequence>
<feature type="transmembrane region" description="Helical" evidence="3">
    <location>
        <begin position="34"/>
        <end position="55"/>
    </location>
</feature>
<dbReference type="Proteomes" id="UP000233440">
    <property type="component" value="Unassembled WGS sequence"/>
</dbReference>
<dbReference type="EMBL" id="PIQO01000001">
    <property type="protein sequence ID" value="PKR86976.1"/>
    <property type="molecule type" value="Genomic_DNA"/>
</dbReference>
<feature type="transmembrane region" description="Helical" evidence="3">
    <location>
        <begin position="90"/>
        <end position="110"/>
    </location>
</feature>
<dbReference type="PIRSF" id="PIRSF018571">
    <property type="entry name" value="SpoIIGA"/>
    <property type="match status" value="1"/>
</dbReference>
<keyword evidence="1" id="KW-0645">Protease</keyword>
<protein>
    <recommendedName>
        <fullName evidence="1">Sporulation sigma-E factor-processing peptidase</fullName>
        <ecNumber evidence="1">3.4.23.-</ecNumber>
    </recommendedName>
    <alternativeName>
        <fullName evidence="1">Membrane-associated aspartic protease</fullName>
    </alternativeName>
    <alternativeName>
        <fullName evidence="1">Stage II sporulation protein GA</fullName>
    </alternativeName>
</protein>
<evidence type="ECO:0000256" key="2">
    <source>
        <dbReference type="PIRSR" id="PIRSR018571-1"/>
    </source>
</evidence>
<organism evidence="4 5">
    <name type="scientific">Heyndrickxia camelliae</name>
    <dbReference type="NCBI Taxonomy" id="1707093"/>
    <lineage>
        <taxon>Bacteria</taxon>
        <taxon>Bacillati</taxon>
        <taxon>Bacillota</taxon>
        <taxon>Bacilli</taxon>
        <taxon>Bacillales</taxon>
        <taxon>Bacillaceae</taxon>
        <taxon>Heyndrickxia</taxon>
    </lineage>
</organism>
<name>A0A2N3LQR7_9BACI</name>
<evidence type="ECO:0000256" key="3">
    <source>
        <dbReference type="SAM" id="Phobius"/>
    </source>
</evidence>
<keyword evidence="5" id="KW-1185">Reference proteome</keyword>
<dbReference type="GO" id="GO:0004190">
    <property type="term" value="F:aspartic-type endopeptidase activity"/>
    <property type="evidence" value="ECO:0007669"/>
    <property type="project" value="UniProtKB-KW"/>
</dbReference>
<evidence type="ECO:0000256" key="1">
    <source>
        <dbReference type="PIRNR" id="PIRNR018571"/>
    </source>
</evidence>
<comment type="subunit">
    <text evidence="1">Self-associates. Interacts with SigE. Interacts with SpoIIR.</text>
</comment>
<dbReference type="GO" id="GO:0030436">
    <property type="term" value="P:asexual sporulation"/>
    <property type="evidence" value="ECO:0007669"/>
    <property type="project" value="InterPro"/>
</dbReference>
<comment type="similarity">
    <text evidence="1">Belongs to the peptidase U4 family.</text>
</comment>
<comment type="caution">
    <text evidence="4">The sequence shown here is derived from an EMBL/GenBank/DDBJ whole genome shotgun (WGS) entry which is preliminary data.</text>
</comment>
<dbReference type="AlphaFoldDB" id="A0A2N3LQR7"/>
<keyword evidence="1" id="KW-1003">Cell membrane</keyword>
<feature type="active site" evidence="2">
    <location>
        <position position="183"/>
    </location>
</feature>
<feature type="transmembrane region" description="Helical" evidence="3">
    <location>
        <begin position="6"/>
        <end position="27"/>
    </location>
</feature>